<comment type="catalytic activity">
    <reaction evidence="13">
        <text>GMP + diphosphate = guanine + 5-phospho-alpha-D-ribose 1-diphosphate</text>
        <dbReference type="Rhea" id="RHEA:25424"/>
        <dbReference type="ChEBI" id="CHEBI:16235"/>
        <dbReference type="ChEBI" id="CHEBI:33019"/>
        <dbReference type="ChEBI" id="CHEBI:58017"/>
        <dbReference type="ChEBI" id="CHEBI:58115"/>
        <dbReference type="EC" id="2.4.2.8"/>
    </reaction>
    <physiologicalReaction direction="right-to-left" evidence="13">
        <dbReference type="Rhea" id="RHEA:25426"/>
    </physiologicalReaction>
</comment>
<comment type="catalytic activity">
    <reaction evidence="14">
        <text>IMP + diphosphate = hypoxanthine + 5-phospho-alpha-D-ribose 1-diphosphate</text>
        <dbReference type="Rhea" id="RHEA:17973"/>
        <dbReference type="ChEBI" id="CHEBI:17368"/>
        <dbReference type="ChEBI" id="CHEBI:33019"/>
        <dbReference type="ChEBI" id="CHEBI:58017"/>
        <dbReference type="ChEBI" id="CHEBI:58053"/>
        <dbReference type="EC" id="2.4.2.8"/>
    </reaction>
    <physiologicalReaction direction="right-to-left" evidence="14">
        <dbReference type="Rhea" id="RHEA:17975"/>
    </physiologicalReaction>
</comment>
<dbReference type="InterPro" id="IPR000836">
    <property type="entry name" value="PRTase_dom"/>
</dbReference>
<dbReference type="GO" id="GO:0006166">
    <property type="term" value="P:purine ribonucleoside salvage"/>
    <property type="evidence" value="ECO:0007669"/>
    <property type="project" value="UniProtKB-KW"/>
</dbReference>
<evidence type="ECO:0000313" key="18">
    <source>
        <dbReference type="Proteomes" id="UP000006073"/>
    </source>
</evidence>
<keyword evidence="12 15" id="KW-0460">Magnesium</keyword>
<organism evidence="17 18">
    <name type="scientific">Indibacter alkaliphilus (strain CCUG 57479 / KCTC 22604 / LW1)</name>
    <dbReference type="NCBI Taxonomy" id="1189612"/>
    <lineage>
        <taxon>Bacteria</taxon>
        <taxon>Pseudomonadati</taxon>
        <taxon>Bacteroidota</taxon>
        <taxon>Cytophagia</taxon>
        <taxon>Cytophagales</taxon>
        <taxon>Cyclobacteriaceae</taxon>
    </lineage>
</organism>
<dbReference type="FunFam" id="3.40.50.2020:FF:000006">
    <property type="entry name" value="Hypoxanthine phosphoribosyltransferase"/>
    <property type="match status" value="1"/>
</dbReference>
<evidence type="ECO:0000256" key="8">
    <source>
        <dbReference type="ARBA" id="ARBA00022679"/>
    </source>
</evidence>
<dbReference type="CDD" id="cd06223">
    <property type="entry name" value="PRTases_typeI"/>
    <property type="match status" value="1"/>
</dbReference>
<evidence type="ECO:0000256" key="14">
    <source>
        <dbReference type="ARBA" id="ARBA00049402"/>
    </source>
</evidence>
<dbReference type="GO" id="GO:0052657">
    <property type="term" value="F:guanine phosphoribosyltransferase activity"/>
    <property type="evidence" value="ECO:0007669"/>
    <property type="project" value="UniProtKB-ARBA"/>
</dbReference>
<dbReference type="GO" id="GO:0005829">
    <property type="term" value="C:cytosol"/>
    <property type="evidence" value="ECO:0007669"/>
    <property type="project" value="TreeGrafter"/>
</dbReference>
<dbReference type="GO" id="GO:0004422">
    <property type="term" value="F:hypoxanthine phosphoribosyltransferase activity"/>
    <property type="evidence" value="ECO:0007669"/>
    <property type="project" value="InterPro"/>
</dbReference>
<reference evidence="17 18" key="1">
    <citation type="journal article" date="2013" name="Genome Announc.">
        <title>Draft Genome Sequence of Indibacter alkaliphilus Strain LW1T, Isolated from Lonar Lake, a Haloalkaline Lake in the Buldana District of Maharashtra, India.</title>
        <authorList>
            <person name="Singh A."/>
            <person name="Kumar Jangir P."/>
            <person name="Sharma R."/>
            <person name="Singh A."/>
            <person name="Kumar Pinnaka A."/>
            <person name="Shivaji S."/>
        </authorList>
    </citation>
    <scope>NUCLEOTIDE SEQUENCE [LARGE SCALE GENOMIC DNA]</scope>
    <source>
        <strain evidence="18">CCUG 57479 / KCTC 22604 / LW1</strain>
    </source>
</reference>
<dbReference type="UniPathway" id="UPA00591">
    <property type="reaction ID" value="UER00648"/>
</dbReference>
<dbReference type="GO" id="GO:0000287">
    <property type="term" value="F:magnesium ion binding"/>
    <property type="evidence" value="ECO:0007669"/>
    <property type="project" value="TreeGrafter"/>
</dbReference>
<evidence type="ECO:0000313" key="17">
    <source>
        <dbReference type="EMBL" id="EOZ99720.1"/>
    </source>
</evidence>
<protein>
    <recommendedName>
        <fullName evidence="5 15">Hypoxanthine phosphoribosyltransferase</fullName>
        <ecNumber evidence="5 15">2.4.2.8</ecNumber>
    </recommendedName>
</protein>
<evidence type="ECO:0000256" key="10">
    <source>
        <dbReference type="ARBA" id="ARBA00022726"/>
    </source>
</evidence>
<evidence type="ECO:0000256" key="13">
    <source>
        <dbReference type="ARBA" id="ARBA00048811"/>
    </source>
</evidence>
<comment type="similarity">
    <text evidence="4 15">Belongs to the purine/pyrimidine phosphoribosyltransferase family.</text>
</comment>
<dbReference type="InterPro" id="IPR029057">
    <property type="entry name" value="PRTase-like"/>
</dbReference>
<comment type="pathway">
    <text evidence="3 15">Purine metabolism; IMP biosynthesis via salvage pathway; IMP from hypoxanthine: step 1/1.</text>
</comment>
<keyword evidence="9 15" id="KW-0479">Metal-binding</keyword>
<dbReference type="GO" id="GO:0032264">
    <property type="term" value="P:IMP salvage"/>
    <property type="evidence" value="ECO:0007669"/>
    <property type="project" value="UniProtKB-UniPathway"/>
</dbReference>
<evidence type="ECO:0000256" key="2">
    <source>
        <dbReference type="ARBA" id="ARBA00004496"/>
    </source>
</evidence>
<dbReference type="Gene3D" id="3.40.50.2020">
    <property type="match status" value="1"/>
</dbReference>
<name>S2DR20_INDAL</name>
<dbReference type="STRING" id="1189612.A33Q_0401"/>
<evidence type="ECO:0000256" key="6">
    <source>
        <dbReference type="ARBA" id="ARBA00022490"/>
    </source>
</evidence>
<gene>
    <name evidence="17" type="ORF">A33Q_0401</name>
</gene>
<dbReference type="Pfam" id="PF00156">
    <property type="entry name" value="Pribosyltran"/>
    <property type="match status" value="1"/>
</dbReference>
<feature type="domain" description="Phosphoribosyltransferase" evidence="16">
    <location>
        <begin position="26"/>
        <end position="169"/>
    </location>
</feature>
<dbReference type="EC" id="2.4.2.8" evidence="5 15"/>
<keyword evidence="7 15" id="KW-0328">Glycosyltransferase</keyword>
<comment type="caution">
    <text evidence="17">The sequence shown here is derived from an EMBL/GenBank/DDBJ whole genome shotgun (WGS) entry which is preliminary data.</text>
</comment>
<keyword evidence="10 15" id="KW-0660">Purine salvage</keyword>
<evidence type="ECO:0000256" key="7">
    <source>
        <dbReference type="ARBA" id="ARBA00022676"/>
    </source>
</evidence>
<evidence type="ECO:0000256" key="12">
    <source>
        <dbReference type="ARBA" id="ARBA00022842"/>
    </source>
</evidence>
<dbReference type="PANTHER" id="PTHR43340:SF1">
    <property type="entry name" value="HYPOXANTHINE PHOSPHORIBOSYLTRANSFERASE"/>
    <property type="match status" value="1"/>
</dbReference>
<dbReference type="GO" id="GO:0000166">
    <property type="term" value="F:nucleotide binding"/>
    <property type="evidence" value="ECO:0007669"/>
    <property type="project" value="UniProtKB-KW"/>
</dbReference>
<keyword evidence="18" id="KW-1185">Reference proteome</keyword>
<dbReference type="GO" id="GO:0006178">
    <property type="term" value="P:guanine salvage"/>
    <property type="evidence" value="ECO:0007669"/>
    <property type="project" value="TreeGrafter"/>
</dbReference>
<evidence type="ECO:0000256" key="11">
    <source>
        <dbReference type="ARBA" id="ARBA00022741"/>
    </source>
</evidence>
<proteinExistence type="inferred from homology"/>
<sequence>MKELFYLAMIEIKDKTFIPFLDRKSLDQRINELGTQISKDFENKNPVIIGVLNGAFMFLSDLVKNIDIPTEITFLKISSYKGEKSTGKINQLLGLQTEIIERDVIIVEDIVDTGLSMSYLLELINEQNPKSISIATLLHKPEALTVDIKMDYIGFEIPNKFVVGYGLDYDGFGRNLPEIYQLNTD</sequence>
<dbReference type="EMBL" id="ALWO02000011">
    <property type="protein sequence ID" value="EOZ99720.1"/>
    <property type="molecule type" value="Genomic_DNA"/>
</dbReference>
<dbReference type="PANTHER" id="PTHR43340">
    <property type="entry name" value="HYPOXANTHINE-GUANINE PHOSPHORIBOSYLTRANSFERASE"/>
    <property type="match status" value="1"/>
</dbReference>
<dbReference type="eggNOG" id="COG0634">
    <property type="taxonomic scope" value="Bacteria"/>
</dbReference>
<dbReference type="AlphaFoldDB" id="S2DR20"/>
<keyword evidence="6 15" id="KW-0963">Cytoplasm</keyword>
<dbReference type="GO" id="GO:0046100">
    <property type="term" value="P:hypoxanthine metabolic process"/>
    <property type="evidence" value="ECO:0007669"/>
    <property type="project" value="TreeGrafter"/>
</dbReference>
<dbReference type="GO" id="GO:0032263">
    <property type="term" value="P:GMP salvage"/>
    <property type="evidence" value="ECO:0007669"/>
    <property type="project" value="TreeGrafter"/>
</dbReference>
<keyword evidence="8 15" id="KW-0808">Transferase</keyword>
<evidence type="ECO:0000256" key="4">
    <source>
        <dbReference type="ARBA" id="ARBA00008391"/>
    </source>
</evidence>
<evidence type="ECO:0000256" key="5">
    <source>
        <dbReference type="ARBA" id="ARBA00011895"/>
    </source>
</evidence>
<dbReference type="SUPFAM" id="SSF53271">
    <property type="entry name" value="PRTase-like"/>
    <property type="match status" value="1"/>
</dbReference>
<accession>S2DR20</accession>
<comment type="cofactor">
    <cofactor evidence="1 15">
        <name>Mg(2+)</name>
        <dbReference type="ChEBI" id="CHEBI:18420"/>
    </cofactor>
</comment>
<keyword evidence="11 15" id="KW-0547">Nucleotide-binding</keyword>
<evidence type="ECO:0000256" key="3">
    <source>
        <dbReference type="ARBA" id="ARBA00004669"/>
    </source>
</evidence>
<evidence type="ECO:0000256" key="15">
    <source>
        <dbReference type="RuleBase" id="RU364099"/>
    </source>
</evidence>
<dbReference type="InterPro" id="IPR050408">
    <property type="entry name" value="HGPRT"/>
</dbReference>
<comment type="subcellular location">
    <subcellularLocation>
        <location evidence="2 15">Cytoplasm</location>
    </subcellularLocation>
</comment>
<dbReference type="Proteomes" id="UP000006073">
    <property type="component" value="Unassembled WGS sequence"/>
</dbReference>
<evidence type="ECO:0000259" key="16">
    <source>
        <dbReference type="Pfam" id="PF00156"/>
    </source>
</evidence>
<dbReference type="NCBIfam" id="TIGR01203">
    <property type="entry name" value="HGPRTase"/>
    <property type="match status" value="1"/>
</dbReference>
<evidence type="ECO:0000256" key="9">
    <source>
        <dbReference type="ARBA" id="ARBA00022723"/>
    </source>
</evidence>
<evidence type="ECO:0000256" key="1">
    <source>
        <dbReference type="ARBA" id="ARBA00001946"/>
    </source>
</evidence>
<dbReference type="InterPro" id="IPR005904">
    <property type="entry name" value="Hxn_phspho_trans"/>
</dbReference>